<proteinExistence type="predicted"/>
<sequence length="290" mass="32688">MSLVKHVTDSSSISIKESDFNDSMVGNAIPWPDRSIKEISGLKWHVDIYPAGDDWEYQQINTGQVDVYLVVSKPVNAFVTFQIKGTNTTHSEYVTFGSNDRELVRAVPGFVLHEDLRNSGAIKKGKFVIRCEVKFDIPIAEFPAPPPIYKLLKEDCNTVNLVTENLEIEANKSILTEISPIFSAMFTHNMVESRTGEVHIVDLDSDTVRNVIDYCLGKNLNTITLDGVLNMLKFADKYNINGLTEHLETFLIDILNYENAATIYKHADLHSRENLKNACAKLRGKMSSRF</sequence>
<dbReference type="WBParaSite" id="Pan_g22179.t1">
    <property type="protein sequence ID" value="Pan_g22179.t1"/>
    <property type="gene ID" value="Pan_g22179"/>
</dbReference>
<dbReference type="PANTHER" id="PTHR24413">
    <property type="entry name" value="SPECKLE-TYPE POZ PROTEIN"/>
    <property type="match status" value="1"/>
</dbReference>
<protein>
    <submittedName>
        <fullName evidence="3">BTB domain-containing protein</fullName>
    </submittedName>
</protein>
<evidence type="ECO:0000313" key="3">
    <source>
        <dbReference type="WBParaSite" id="Pan_g22179.t1"/>
    </source>
</evidence>
<feature type="domain" description="BTB" evidence="1">
    <location>
        <begin position="157"/>
        <end position="224"/>
    </location>
</feature>
<dbReference type="InterPro" id="IPR002083">
    <property type="entry name" value="MATH/TRAF_dom"/>
</dbReference>
<reference evidence="3" key="2">
    <citation type="submission" date="2020-10" db="UniProtKB">
        <authorList>
            <consortium name="WormBaseParasite"/>
        </authorList>
    </citation>
    <scope>IDENTIFICATION</scope>
</reference>
<name>A0A7E4VKE9_PANRE</name>
<dbReference type="CDD" id="cd18186">
    <property type="entry name" value="BTB_POZ_ZBTB_KLHL-like"/>
    <property type="match status" value="1"/>
</dbReference>
<keyword evidence="2" id="KW-1185">Reference proteome</keyword>
<evidence type="ECO:0000259" key="1">
    <source>
        <dbReference type="PROSITE" id="PS50097"/>
    </source>
</evidence>
<evidence type="ECO:0000313" key="2">
    <source>
        <dbReference type="Proteomes" id="UP000492821"/>
    </source>
</evidence>
<dbReference type="SMART" id="SM00225">
    <property type="entry name" value="BTB"/>
    <property type="match status" value="1"/>
</dbReference>
<dbReference type="InterPro" id="IPR008974">
    <property type="entry name" value="TRAF-like"/>
</dbReference>
<dbReference type="InterPro" id="IPR000210">
    <property type="entry name" value="BTB/POZ_dom"/>
</dbReference>
<accession>A0A7E4VKE9</accession>
<organism evidence="2 3">
    <name type="scientific">Panagrellus redivivus</name>
    <name type="common">Microworm</name>
    <dbReference type="NCBI Taxonomy" id="6233"/>
    <lineage>
        <taxon>Eukaryota</taxon>
        <taxon>Metazoa</taxon>
        <taxon>Ecdysozoa</taxon>
        <taxon>Nematoda</taxon>
        <taxon>Chromadorea</taxon>
        <taxon>Rhabditida</taxon>
        <taxon>Tylenchina</taxon>
        <taxon>Panagrolaimomorpha</taxon>
        <taxon>Panagrolaimoidea</taxon>
        <taxon>Panagrolaimidae</taxon>
        <taxon>Panagrellus</taxon>
    </lineage>
</organism>
<dbReference type="SUPFAM" id="SSF54695">
    <property type="entry name" value="POZ domain"/>
    <property type="match status" value="1"/>
</dbReference>
<dbReference type="GO" id="GO:0030163">
    <property type="term" value="P:protein catabolic process"/>
    <property type="evidence" value="ECO:0007669"/>
    <property type="project" value="UniProtKB-ARBA"/>
</dbReference>
<reference evidence="2" key="1">
    <citation type="journal article" date="2013" name="Genetics">
        <title>The draft genome and transcriptome of Panagrellus redivivus are shaped by the harsh demands of a free-living lifestyle.</title>
        <authorList>
            <person name="Srinivasan J."/>
            <person name="Dillman A.R."/>
            <person name="Macchietto M.G."/>
            <person name="Heikkinen L."/>
            <person name="Lakso M."/>
            <person name="Fracchia K.M."/>
            <person name="Antoshechkin I."/>
            <person name="Mortazavi A."/>
            <person name="Wong G."/>
            <person name="Sternberg P.W."/>
        </authorList>
    </citation>
    <scope>NUCLEOTIDE SEQUENCE [LARGE SCALE GENOMIC DNA]</scope>
    <source>
        <strain evidence="2">MT8872</strain>
    </source>
</reference>
<dbReference type="Pfam" id="PF00651">
    <property type="entry name" value="BTB"/>
    <property type="match status" value="1"/>
</dbReference>
<dbReference type="SUPFAM" id="SSF49599">
    <property type="entry name" value="TRAF domain-like"/>
    <property type="match status" value="1"/>
</dbReference>
<dbReference type="CDD" id="cd00121">
    <property type="entry name" value="MATH"/>
    <property type="match status" value="1"/>
</dbReference>
<dbReference type="Proteomes" id="UP000492821">
    <property type="component" value="Unassembled WGS sequence"/>
</dbReference>
<dbReference type="PROSITE" id="PS50097">
    <property type="entry name" value="BTB"/>
    <property type="match status" value="1"/>
</dbReference>
<dbReference type="AlphaFoldDB" id="A0A7E4VKE9"/>
<dbReference type="InterPro" id="IPR011333">
    <property type="entry name" value="SKP1/BTB/POZ_sf"/>
</dbReference>
<dbReference type="Gene3D" id="2.60.210.10">
    <property type="entry name" value="Apoptosis, Tumor Necrosis Factor Receptor Associated Protein 2, Chain A"/>
    <property type="match status" value="1"/>
</dbReference>
<dbReference type="Gene3D" id="3.30.710.10">
    <property type="entry name" value="Potassium Channel Kv1.1, Chain A"/>
    <property type="match status" value="1"/>
</dbReference>